<name>A0A368H3Q6_ANCCA</name>
<dbReference type="AlphaFoldDB" id="A0A368H3Q6"/>
<gene>
    <name evidence="3" type="ORF">ANCCAN_03501</name>
</gene>
<comment type="caution">
    <text evidence="3">The sequence shown here is derived from an EMBL/GenBank/DDBJ whole genome shotgun (WGS) entry which is preliminary data.</text>
</comment>
<keyword evidence="2" id="KW-1133">Transmembrane helix</keyword>
<dbReference type="Proteomes" id="UP000252519">
    <property type="component" value="Unassembled WGS sequence"/>
</dbReference>
<proteinExistence type="predicted"/>
<organism evidence="3 4">
    <name type="scientific">Ancylostoma caninum</name>
    <name type="common">Dog hookworm</name>
    <dbReference type="NCBI Taxonomy" id="29170"/>
    <lineage>
        <taxon>Eukaryota</taxon>
        <taxon>Metazoa</taxon>
        <taxon>Ecdysozoa</taxon>
        <taxon>Nematoda</taxon>
        <taxon>Chromadorea</taxon>
        <taxon>Rhabditida</taxon>
        <taxon>Rhabditina</taxon>
        <taxon>Rhabditomorpha</taxon>
        <taxon>Strongyloidea</taxon>
        <taxon>Ancylostomatidae</taxon>
        <taxon>Ancylostomatinae</taxon>
        <taxon>Ancylostoma</taxon>
    </lineage>
</organism>
<accession>A0A368H3Q6</accession>
<evidence type="ECO:0000256" key="1">
    <source>
        <dbReference type="SAM" id="MobiDB-lite"/>
    </source>
</evidence>
<feature type="transmembrane region" description="Helical" evidence="2">
    <location>
        <begin position="20"/>
        <end position="45"/>
    </location>
</feature>
<keyword evidence="4" id="KW-1185">Reference proteome</keyword>
<protein>
    <submittedName>
        <fullName evidence="3">Uncharacterized protein</fullName>
    </submittedName>
</protein>
<sequence>MPCFSLFHESTVKRTINYRLLVFLAISIGLVHGLIFLPLMLSLFVRGFCTVGSRKVDDPAMTIAMISPSAIHAVQRHPPPDTSPPKPPTHPAIIHPCFLQENSHFGTLRNSLPWLDSRFADGFETSPNSTILDAPPLVPTRLPNVENEQRRKSPTLPPKNFKC</sequence>
<keyword evidence="2" id="KW-0812">Transmembrane</keyword>
<evidence type="ECO:0000313" key="3">
    <source>
        <dbReference type="EMBL" id="RCN50279.1"/>
    </source>
</evidence>
<evidence type="ECO:0000313" key="4">
    <source>
        <dbReference type="Proteomes" id="UP000252519"/>
    </source>
</evidence>
<evidence type="ECO:0000256" key="2">
    <source>
        <dbReference type="SAM" id="Phobius"/>
    </source>
</evidence>
<keyword evidence="2" id="KW-0472">Membrane</keyword>
<feature type="region of interest" description="Disordered" evidence="1">
    <location>
        <begin position="130"/>
        <end position="163"/>
    </location>
</feature>
<dbReference type="EMBL" id="JOJR01000024">
    <property type="protein sequence ID" value="RCN50279.1"/>
    <property type="molecule type" value="Genomic_DNA"/>
</dbReference>
<reference evidence="3 4" key="1">
    <citation type="submission" date="2014-10" db="EMBL/GenBank/DDBJ databases">
        <title>Draft genome of the hookworm Ancylostoma caninum.</title>
        <authorList>
            <person name="Mitreva M."/>
        </authorList>
    </citation>
    <scope>NUCLEOTIDE SEQUENCE [LARGE SCALE GENOMIC DNA]</scope>
    <source>
        <strain evidence="3 4">Baltimore</strain>
    </source>
</reference>